<evidence type="ECO:0000256" key="1">
    <source>
        <dbReference type="SAM" id="MobiDB-lite"/>
    </source>
</evidence>
<organism evidence="2 3">
    <name type="scientific">Thalassiosira oceanica</name>
    <name type="common">Marine diatom</name>
    <dbReference type="NCBI Taxonomy" id="159749"/>
    <lineage>
        <taxon>Eukaryota</taxon>
        <taxon>Sar</taxon>
        <taxon>Stramenopiles</taxon>
        <taxon>Ochrophyta</taxon>
        <taxon>Bacillariophyta</taxon>
        <taxon>Coscinodiscophyceae</taxon>
        <taxon>Thalassiosirophycidae</taxon>
        <taxon>Thalassiosirales</taxon>
        <taxon>Thalassiosiraceae</taxon>
        <taxon>Thalassiosira</taxon>
    </lineage>
</organism>
<gene>
    <name evidence="2" type="ORF">THAOC_27590</name>
</gene>
<keyword evidence="3" id="KW-1185">Reference proteome</keyword>
<feature type="compositionally biased region" description="Basic and acidic residues" evidence="1">
    <location>
        <begin position="177"/>
        <end position="186"/>
    </location>
</feature>
<feature type="region of interest" description="Disordered" evidence="1">
    <location>
        <begin position="1"/>
        <end position="42"/>
    </location>
</feature>
<sequence>MLGQRGSFARQDQGADEDCTQRRGSREHKMRDGGRRGARAVDSVDSLDDDLSMPCSFHRHQETQLLDLALALDRARVLSAWIGRRQRMATSEVTVAAMDVWPEHCSSEAKKLLSSQDRPSVERPLVISAVIAALSSDPGAFAEETAVASSNGTKLRGYAQTIASNHATPASDEDERPIDRYNYDTKRKPHVFPMSKGVS</sequence>
<evidence type="ECO:0000313" key="2">
    <source>
        <dbReference type="EMBL" id="EJK53041.1"/>
    </source>
</evidence>
<feature type="region of interest" description="Disordered" evidence="1">
    <location>
        <begin position="162"/>
        <end position="199"/>
    </location>
</feature>
<dbReference type="EMBL" id="AGNL01038640">
    <property type="protein sequence ID" value="EJK53041.1"/>
    <property type="molecule type" value="Genomic_DNA"/>
</dbReference>
<dbReference type="Proteomes" id="UP000266841">
    <property type="component" value="Unassembled WGS sequence"/>
</dbReference>
<accession>K0RW24</accession>
<evidence type="ECO:0000313" key="3">
    <source>
        <dbReference type="Proteomes" id="UP000266841"/>
    </source>
</evidence>
<name>K0RW24_THAOC</name>
<protein>
    <submittedName>
        <fullName evidence="2">Uncharacterized protein</fullName>
    </submittedName>
</protein>
<dbReference type="AlphaFoldDB" id="K0RW24"/>
<reference evidence="2 3" key="1">
    <citation type="journal article" date="2012" name="Genome Biol.">
        <title>Genome and low-iron response of an oceanic diatom adapted to chronic iron limitation.</title>
        <authorList>
            <person name="Lommer M."/>
            <person name="Specht M."/>
            <person name="Roy A.S."/>
            <person name="Kraemer L."/>
            <person name="Andreson R."/>
            <person name="Gutowska M.A."/>
            <person name="Wolf J."/>
            <person name="Bergner S.V."/>
            <person name="Schilhabel M.B."/>
            <person name="Klostermeier U.C."/>
            <person name="Beiko R.G."/>
            <person name="Rosenstiel P."/>
            <person name="Hippler M."/>
            <person name="Laroche J."/>
        </authorList>
    </citation>
    <scope>NUCLEOTIDE SEQUENCE [LARGE SCALE GENOMIC DNA]</scope>
    <source>
        <strain evidence="2 3">CCMP1005</strain>
    </source>
</reference>
<proteinExistence type="predicted"/>
<comment type="caution">
    <text evidence="2">The sequence shown here is derived from an EMBL/GenBank/DDBJ whole genome shotgun (WGS) entry which is preliminary data.</text>
</comment>